<evidence type="ECO:0000313" key="1">
    <source>
        <dbReference type="EMBL" id="SVC33346.1"/>
    </source>
</evidence>
<feature type="non-terminal residue" evidence="1">
    <location>
        <position position="1"/>
    </location>
</feature>
<dbReference type="EMBL" id="UINC01085620">
    <property type="protein sequence ID" value="SVC33346.1"/>
    <property type="molecule type" value="Genomic_DNA"/>
</dbReference>
<reference evidence="1" key="1">
    <citation type="submission" date="2018-05" db="EMBL/GenBank/DDBJ databases">
        <authorList>
            <person name="Lanie J.A."/>
            <person name="Ng W.-L."/>
            <person name="Kazmierczak K.M."/>
            <person name="Andrzejewski T.M."/>
            <person name="Davidsen T.M."/>
            <person name="Wayne K.J."/>
            <person name="Tettelin H."/>
            <person name="Glass J.I."/>
            <person name="Rusch D."/>
            <person name="Podicherti R."/>
            <person name="Tsui H.-C.T."/>
            <person name="Winkler M.E."/>
        </authorList>
    </citation>
    <scope>NUCLEOTIDE SEQUENCE</scope>
</reference>
<feature type="non-terminal residue" evidence="1">
    <location>
        <position position="61"/>
    </location>
</feature>
<dbReference type="AlphaFoldDB" id="A0A382L9G7"/>
<organism evidence="1">
    <name type="scientific">marine metagenome</name>
    <dbReference type="NCBI Taxonomy" id="408172"/>
    <lineage>
        <taxon>unclassified sequences</taxon>
        <taxon>metagenomes</taxon>
        <taxon>ecological metagenomes</taxon>
    </lineage>
</organism>
<protein>
    <submittedName>
        <fullName evidence="1">Uncharacterized protein</fullName>
    </submittedName>
</protein>
<name>A0A382L9G7_9ZZZZ</name>
<gene>
    <name evidence="1" type="ORF">METZ01_LOCUS286200</name>
</gene>
<proteinExistence type="predicted"/>
<accession>A0A382L9G7</accession>
<sequence length="61" mass="6713">VFSAQRALAQFPPTGVGSLTDFPIYRRACFSLFDFQFFDQPGKVGTLNVQNLRGFGPVTAL</sequence>